<protein>
    <submittedName>
        <fullName evidence="1">DUF393 domain-containing protein</fullName>
    </submittedName>
</protein>
<dbReference type="AlphaFoldDB" id="A0A7S7NQW1"/>
<keyword evidence="2" id="KW-1185">Reference proteome</keyword>
<dbReference type="InterPro" id="IPR007263">
    <property type="entry name" value="DCC1-like"/>
</dbReference>
<organism evidence="1 2">
    <name type="scientific">Paludibaculum fermentans</name>
    <dbReference type="NCBI Taxonomy" id="1473598"/>
    <lineage>
        <taxon>Bacteria</taxon>
        <taxon>Pseudomonadati</taxon>
        <taxon>Acidobacteriota</taxon>
        <taxon>Terriglobia</taxon>
        <taxon>Bryobacterales</taxon>
        <taxon>Bryobacteraceae</taxon>
        <taxon>Paludibaculum</taxon>
    </lineage>
</organism>
<dbReference type="GO" id="GO:0015035">
    <property type="term" value="F:protein-disulfide reductase activity"/>
    <property type="evidence" value="ECO:0007669"/>
    <property type="project" value="InterPro"/>
</dbReference>
<name>A0A7S7NQW1_PALFE</name>
<accession>A0A7S7NQW1</accession>
<dbReference type="EMBL" id="CP063849">
    <property type="protein sequence ID" value="QOY87659.1"/>
    <property type="molecule type" value="Genomic_DNA"/>
</dbReference>
<dbReference type="RefSeq" id="WP_194449326.1">
    <property type="nucleotide sequence ID" value="NZ_CP063849.1"/>
</dbReference>
<reference evidence="1 2" key="1">
    <citation type="submission" date="2020-10" db="EMBL/GenBank/DDBJ databases">
        <title>Complete genome sequence of Paludibaculum fermentans P105T, a facultatively anaerobic acidobacterium capable of dissimilatory Fe(III) reduction.</title>
        <authorList>
            <person name="Dedysh S.N."/>
            <person name="Beletsky A.V."/>
            <person name="Kulichevskaya I.S."/>
            <person name="Mardanov A.V."/>
            <person name="Ravin N.V."/>
        </authorList>
    </citation>
    <scope>NUCLEOTIDE SEQUENCE [LARGE SCALE GENOMIC DNA]</scope>
    <source>
        <strain evidence="1 2">P105</strain>
    </source>
</reference>
<proteinExistence type="predicted"/>
<evidence type="ECO:0000313" key="2">
    <source>
        <dbReference type="Proteomes" id="UP000593892"/>
    </source>
</evidence>
<dbReference type="Proteomes" id="UP000593892">
    <property type="component" value="Chromosome"/>
</dbReference>
<sequence length="141" mass="15341">MPPVTSITIVYDAACGLCTFAKDWIGRQVPLIGLRFVAAGSAEAQRAFPQLSPGELSVVADTGEVWLGNRGRIVCLWALRDYRQLAFRLTSPALLLLAREAFAAVSGNRLALSSALRLRSERDIEQQLRKGAAPRCQTGSR</sequence>
<dbReference type="KEGG" id="pfer:IRI77_33730"/>
<gene>
    <name evidence="1" type="ORF">IRI77_33730</name>
</gene>
<dbReference type="Pfam" id="PF04134">
    <property type="entry name" value="DCC1-like"/>
    <property type="match status" value="1"/>
</dbReference>
<evidence type="ECO:0000313" key="1">
    <source>
        <dbReference type="EMBL" id="QOY87659.1"/>
    </source>
</evidence>